<evidence type="ECO:0000256" key="1">
    <source>
        <dbReference type="SAM" id="MobiDB-lite"/>
    </source>
</evidence>
<name>A0A914B3D1_PATMI</name>
<dbReference type="GeneID" id="119739230"/>
<dbReference type="PANTHER" id="PTHR28586">
    <property type="entry name" value="PROTEIN PAXX"/>
    <property type="match status" value="1"/>
</dbReference>
<dbReference type="Pfam" id="PF15384">
    <property type="entry name" value="PAXX"/>
    <property type="match status" value="1"/>
</dbReference>
<evidence type="ECO:0000313" key="2">
    <source>
        <dbReference type="EnsemblMetazoa" id="XP_038070011.1"/>
    </source>
</evidence>
<dbReference type="PANTHER" id="PTHR28586:SF1">
    <property type="entry name" value="PROTEIN PAXX"/>
    <property type="match status" value="1"/>
</dbReference>
<evidence type="ECO:0000313" key="3">
    <source>
        <dbReference type="Proteomes" id="UP000887568"/>
    </source>
</evidence>
<dbReference type="EnsemblMetazoa" id="XM_038214083.1">
    <property type="protein sequence ID" value="XP_038070011.1"/>
    <property type="gene ID" value="LOC119739230"/>
</dbReference>
<dbReference type="InterPro" id="IPR054134">
    <property type="entry name" value="PAXX_N"/>
</dbReference>
<sequence length="203" mass="22222">MSSAKSLAEEGDVGHNLQTVVDSISGRFLIYTSCSSDCWIVHVTNGVDVWRSVMDQTSLDSHRELAEVANYEAYFARFKKAFTSGDLLVTKQAHKVSLDVGTGSAALRYDLYEATASERKADLKSALFWLADTVSDVTNKLTKCEEELSVLKKQKGTSSVAAVLPDIDTKKRSGQIKVQKQQGHSIVNPSSKKRKAATGVQFD</sequence>
<dbReference type="GO" id="GO:0035861">
    <property type="term" value="C:site of double-strand break"/>
    <property type="evidence" value="ECO:0007669"/>
    <property type="project" value="TreeGrafter"/>
</dbReference>
<keyword evidence="3" id="KW-1185">Reference proteome</keyword>
<dbReference type="Proteomes" id="UP000887568">
    <property type="component" value="Unplaced"/>
</dbReference>
<dbReference type="AlphaFoldDB" id="A0A914B3D1"/>
<protein>
    <submittedName>
        <fullName evidence="2">Uncharacterized protein</fullName>
    </submittedName>
</protein>
<dbReference type="CDD" id="cd22286">
    <property type="entry name" value="HD_PAXX_N"/>
    <property type="match status" value="1"/>
</dbReference>
<dbReference type="OrthoDB" id="5969703at2759"/>
<feature type="region of interest" description="Disordered" evidence="1">
    <location>
        <begin position="172"/>
        <end position="203"/>
    </location>
</feature>
<dbReference type="RefSeq" id="XP_038070011.1">
    <property type="nucleotide sequence ID" value="XM_038214083.1"/>
</dbReference>
<dbReference type="OMA" id="ANVWSVE"/>
<reference evidence="2" key="1">
    <citation type="submission" date="2022-11" db="UniProtKB">
        <authorList>
            <consortium name="EnsemblMetazoa"/>
        </authorList>
    </citation>
    <scope>IDENTIFICATION</scope>
</reference>
<dbReference type="GO" id="GO:0060090">
    <property type="term" value="F:molecular adaptor activity"/>
    <property type="evidence" value="ECO:0007669"/>
    <property type="project" value="TreeGrafter"/>
</dbReference>
<dbReference type="InterPro" id="IPR027873">
    <property type="entry name" value="PAXX"/>
</dbReference>
<dbReference type="GO" id="GO:0005634">
    <property type="term" value="C:nucleus"/>
    <property type="evidence" value="ECO:0007669"/>
    <property type="project" value="TreeGrafter"/>
</dbReference>
<dbReference type="GO" id="GO:0006303">
    <property type="term" value="P:double-strand break repair via nonhomologous end joining"/>
    <property type="evidence" value="ECO:0007669"/>
    <property type="project" value="InterPro"/>
</dbReference>
<feature type="compositionally biased region" description="Polar residues" evidence="1">
    <location>
        <begin position="176"/>
        <end position="190"/>
    </location>
</feature>
<proteinExistence type="predicted"/>
<accession>A0A914B3D1</accession>
<organism evidence="2 3">
    <name type="scientific">Patiria miniata</name>
    <name type="common">Bat star</name>
    <name type="synonym">Asterina miniata</name>
    <dbReference type="NCBI Taxonomy" id="46514"/>
    <lineage>
        <taxon>Eukaryota</taxon>
        <taxon>Metazoa</taxon>
        <taxon>Echinodermata</taxon>
        <taxon>Eleutherozoa</taxon>
        <taxon>Asterozoa</taxon>
        <taxon>Asteroidea</taxon>
        <taxon>Valvatacea</taxon>
        <taxon>Valvatida</taxon>
        <taxon>Asterinidae</taxon>
        <taxon>Patiria</taxon>
    </lineage>
</organism>
<dbReference type="GO" id="GO:0070419">
    <property type="term" value="C:nonhomologous end joining complex"/>
    <property type="evidence" value="ECO:0007669"/>
    <property type="project" value="TreeGrafter"/>
</dbReference>